<dbReference type="PANTHER" id="PTHR11627">
    <property type="entry name" value="FRUCTOSE-BISPHOSPHATE ALDOLASE"/>
    <property type="match status" value="1"/>
</dbReference>
<evidence type="ECO:0000256" key="2">
    <source>
        <dbReference type="ARBA" id="ARBA00010387"/>
    </source>
</evidence>
<organism evidence="7 8">
    <name type="scientific">Amylibacter marinus</name>
    <dbReference type="NCBI Taxonomy" id="1475483"/>
    <lineage>
        <taxon>Bacteria</taxon>
        <taxon>Pseudomonadati</taxon>
        <taxon>Pseudomonadota</taxon>
        <taxon>Alphaproteobacteria</taxon>
        <taxon>Rhodobacterales</taxon>
        <taxon>Paracoccaceae</taxon>
        <taxon>Amylibacter</taxon>
    </lineage>
</organism>
<comment type="caution">
    <text evidence="7">The sequence shown here is derived from an EMBL/GenBank/DDBJ whole genome shotgun (WGS) entry which is preliminary data.</text>
</comment>
<dbReference type="NCBIfam" id="NF003784">
    <property type="entry name" value="PRK05377.1"/>
    <property type="match status" value="1"/>
</dbReference>
<dbReference type="Gene3D" id="3.20.20.70">
    <property type="entry name" value="Aldolase class I"/>
    <property type="match status" value="1"/>
</dbReference>
<gene>
    <name evidence="7" type="ORF">GCM10007939_03520</name>
</gene>
<evidence type="ECO:0000313" key="7">
    <source>
        <dbReference type="EMBL" id="GLQ34069.1"/>
    </source>
</evidence>
<evidence type="ECO:0000256" key="1">
    <source>
        <dbReference type="ARBA" id="ARBA00004714"/>
    </source>
</evidence>
<dbReference type="SUPFAM" id="SSF51569">
    <property type="entry name" value="Aldolase"/>
    <property type="match status" value="1"/>
</dbReference>
<dbReference type="InterPro" id="IPR000741">
    <property type="entry name" value="FBA_I"/>
</dbReference>
<reference evidence="8" key="1">
    <citation type="journal article" date="2019" name="Int. J. Syst. Evol. Microbiol.">
        <title>The Global Catalogue of Microorganisms (GCM) 10K type strain sequencing project: providing services to taxonomists for standard genome sequencing and annotation.</title>
        <authorList>
            <consortium name="The Broad Institute Genomics Platform"/>
            <consortium name="The Broad Institute Genome Sequencing Center for Infectious Disease"/>
            <person name="Wu L."/>
            <person name="Ma J."/>
        </authorList>
    </citation>
    <scope>NUCLEOTIDE SEQUENCE [LARGE SCALE GENOMIC DNA]</scope>
    <source>
        <strain evidence="8">NBRC 110140</strain>
    </source>
</reference>
<evidence type="ECO:0000256" key="5">
    <source>
        <dbReference type="ARBA" id="ARBA00023239"/>
    </source>
</evidence>
<dbReference type="EMBL" id="BSNN01000002">
    <property type="protein sequence ID" value="GLQ34069.1"/>
    <property type="molecule type" value="Genomic_DNA"/>
</dbReference>
<proteinExistence type="inferred from homology"/>
<keyword evidence="4" id="KW-0324">Glycolysis</keyword>
<comment type="similarity">
    <text evidence="2">Belongs to the class I fructose-bisphosphate aldolase family.</text>
</comment>
<protein>
    <recommendedName>
        <fullName evidence="3">fructose-bisphosphate aldolase</fullName>
        <ecNumber evidence="3">4.1.2.13</ecNumber>
    </recommendedName>
    <alternativeName>
        <fullName evidence="6">Fructose-bisphosphate aldolase class I</fullName>
    </alternativeName>
</protein>
<evidence type="ECO:0000313" key="8">
    <source>
        <dbReference type="Proteomes" id="UP001156694"/>
    </source>
</evidence>
<dbReference type="InterPro" id="IPR013785">
    <property type="entry name" value="Aldolase_TIM"/>
</dbReference>
<dbReference type="Proteomes" id="UP001156694">
    <property type="component" value="Unassembled WGS sequence"/>
</dbReference>
<accession>A0ABQ5VSE3</accession>
<keyword evidence="8" id="KW-1185">Reference proteome</keyword>
<keyword evidence="5" id="KW-0456">Lyase</keyword>
<evidence type="ECO:0000256" key="4">
    <source>
        <dbReference type="ARBA" id="ARBA00023152"/>
    </source>
</evidence>
<evidence type="ECO:0000256" key="6">
    <source>
        <dbReference type="ARBA" id="ARBA00029799"/>
    </source>
</evidence>
<sequence length="296" mass="32144">MPNQAQTDQMTNAKGFIAALDQSGGSTPKALNLYGIDSSSYSTEEEMFDLIHGMRARIAQSPAFNGDDVIAAILFDLTMDRKIQGKPSATYLWEERGIVPFLKVDKGLEETTQDVQMMKPISDLSKTIARAKDAGIFGTKMRSVIHAANKDGIAAIVKQQFDVGAEISAEDLIPILEPEITISISDKAEAETILCAEILTHLNQLPDGQRIMLKLSPPTVDNTYLPLIEHPNVMRVVALSGGYERDEANSILSRNKGMIASFSRALSQGLSADQSDEQFNQVLSNSIKSIAAASAR</sequence>
<dbReference type="Pfam" id="PF00274">
    <property type="entry name" value="Glycolytic"/>
    <property type="match status" value="1"/>
</dbReference>
<evidence type="ECO:0000256" key="3">
    <source>
        <dbReference type="ARBA" id="ARBA00013068"/>
    </source>
</evidence>
<comment type="pathway">
    <text evidence="1">Carbohydrate degradation; glycolysis; D-glyceraldehyde 3-phosphate and glycerone phosphate from D-glucose: step 4/4.</text>
</comment>
<dbReference type="RefSeq" id="WP_284375611.1">
    <property type="nucleotide sequence ID" value="NZ_BSNN01000002.1"/>
</dbReference>
<dbReference type="EC" id="4.1.2.13" evidence="3"/>
<name>A0ABQ5VSE3_9RHOB</name>